<accession>A0A8J2WQQ8</accession>
<dbReference type="GO" id="GO:0016020">
    <property type="term" value="C:membrane"/>
    <property type="evidence" value="ECO:0007669"/>
    <property type="project" value="UniProtKB-SubCell"/>
</dbReference>
<keyword evidence="7" id="KW-1185">Reference proteome</keyword>
<dbReference type="PANTHER" id="PTHR48043">
    <property type="entry name" value="EG:EG0003.4 PROTEIN-RELATED"/>
    <property type="match status" value="1"/>
</dbReference>
<keyword evidence="2 4" id="KW-0328">Glycosyltransferase</keyword>
<reference evidence="6" key="1">
    <citation type="submission" date="2021-11" db="EMBL/GenBank/DDBJ databases">
        <authorList>
            <person name="Schell T."/>
        </authorList>
    </citation>
    <scope>NUCLEOTIDE SEQUENCE</scope>
    <source>
        <strain evidence="6">M5</strain>
    </source>
</reference>
<evidence type="ECO:0000256" key="1">
    <source>
        <dbReference type="ARBA" id="ARBA00009995"/>
    </source>
</evidence>
<gene>
    <name evidence="6" type="ORF">DGAL_LOCUS15924</name>
</gene>
<keyword evidence="5" id="KW-1133">Transmembrane helix</keyword>
<feature type="signal peptide" evidence="5">
    <location>
        <begin position="1"/>
        <end position="19"/>
    </location>
</feature>
<evidence type="ECO:0000256" key="2">
    <source>
        <dbReference type="ARBA" id="ARBA00022676"/>
    </source>
</evidence>
<dbReference type="GO" id="GO:0015020">
    <property type="term" value="F:glucuronosyltransferase activity"/>
    <property type="evidence" value="ECO:0007669"/>
    <property type="project" value="UniProtKB-EC"/>
</dbReference>
<dbReference type="InterPro" id="IPR050271">
    <property type="entry name" value="UDP-glycosyltransferase"/>
</dbReference>
<evidence type="ECO:0000313" key="6">
    <source>
        <dbReference type="EMBL" id="CAH0112212.1"/>
    </source>
</evidence>
<feature type="chain" id="PRO_5035342036" description="UDP-glucuronosyltransferase" evidence="5">
    <location>
        <begin position="20"/>
        <end position="523"/>
    </location>
</feature>
<dbReference type="PANTHER" id="PTHR48043:SF159">
    <property type="entry name" value="EG:EG0003.4 PROTEIN-RELATED"/>
    <property type="match status" value="1"/>
</dbReference>
<dbReference type="CDD" id="cd03784">
    <property type="entry name" value="GT1_Gtf-like"/>
    <property type="match status" value="1"/>
</dbReference>
<dbReference type="EMBL" id="CAKKLH010000324">
    <property type="protein sequence ID" value="CAH0112212.1"/>
    <property type="molecule type" value="Genomic_DNA"/>
</dbReference>
<dbReference type="AlphaFoldDB" id="A0A8J2WQQ8"/>
<evidence type="ECO:0000256" key="5">
    <source>
        <dbReference type="RuleBase" id="RU362059"/>
    </source>
</evidence>
<keyword evidence="5" id="KW-0732">Signal</keyword>
<dbReference type="SUPFAM" id="SSF53756">
    <property type="entry name" value="UDP-Glycosyltransferase/glycogen phosphorylase"/>
    <property type="match status" value="1"/>
</dbReference>
<evidence type="ECO:0000313" key="7">
    <source>
        <dbReference type="Proteomes" id="UP000789390"/>
    </source>
</evidence>
<keyword evidence="3 4" id="KW-0808">Transferase</keyword>
<dbReference type="Gene3D" id="3.40.50.2000">
    <property type="entry name" value="Glycogen Phosphorylase B"/>
    <property type="match status" value="2"/>
</dbReference>
<dbReference type="PROSITE" id="PS00375">
    <property type="entry name" value="UDPGT"/>
    <property type="match status" value="1"/>
</dbReference>
<name>A0A8J2WQQ8_9CRUS</name>
<comment type="caution">
    <text evidence="6">The sequence shown here is derived from an EMBL/GenBank/DDBJ whole genome shotgun (WGS) entry which is preliminary data.</text>
</comment>
<dbReference type="FunFam" id="3.40.50.2000:FF:000050">
    <property type="entry name" value="UDP-glucuronosyltransferase"/>
    <property type="match status" value="1"/>
</dbReference>
<comment type="catalytic activity">
    <reaction evidence="5">
        <text>glucuronate acceptor + UDP-alpha-D-glucuronate = acceptor beta-D-glucuronoside + UDP + H(+)</text>
        <dbReference type="Rhea" id="RHEA:21032"/>
        <dbReference type="ChEBI" id="CHEBI:15378"/>
        <dbReference type="ChEBI" id="CHEBI:58052"/>
        <dbReference type="ChEBI" id="CHEBI:58223"/>
        <dbReference type="ChEBI" id="CHEBI:132367"/>
        <dbReference type="ChEBI" id="CHEBI:132368"/>
        <dbReference type="EC" id="2.4.1.17"/>
    </reaction>
</comment>
<dbReference type="Pfam" id="PF00201">
    <property type="entry name" value="UDPGT"/>
    <property type="match status" value="1"/>
</dbReference>
<feature type="transmembrane region" description="Helical" evidence="5">
    <location>
        <begin position="489"/>
        <end position="508"/>
    </location>
</feature>
<organism evidence="6 7">
    <name type="scientific">Daphnia galeata</name>
    <dbReference type="NCBI Taxonomy" id="27404"/>
    <lineage>
        <taxon>Eukaryota</taxon>
        <taxon>Metazoa</taxon>
        <taxon>Ecdysozoa</taxon>
        <taxon>Arthropoda</taxon>
        <taxon>Crustacea</taxon>
        <taxon>Branchiopoda</taxon>
        <taxon>Diplostraca</taxon>
        <taxon>Cladocera</taxon>
        <taxon>Anomopoda</taxon>
        <taxon>Daphniidae</taxon>
        <taxon>Daphnia</taxon>
    </lineage>
</organism>
<dbReference type="InterPro" id="IPR035595">
    <property type="entry name" value="UDP_glycos_trans_CS"/>
</dbReference>
<keyword evidence="5" id="KW-0812">Transmembrane</keyword>
<comment type="subcellular location">
    <subcellularLocation>
        <location evidence="5">Membrane</location>
        <topology evidence="5">Single-pass membrane protein</topology>
    </subcellularLocation>
</comment>
<protein>
    <recommendedName>
        <fullName evidence="5">UDP-glucuronosyltransferase</fullName>
        <ecNumber evidence="5">2.4.1.17</ecNumber>
    </recommendedName>
</protein>
<evidence type="ECO:0000256" key="4">
    <source>
        <dbReference type="RuleBase" id="RU003718"/>
    </source>
</evidence>
<proteinExistence type="inferred from homology"/>
<keyword evidence="5" id="KW-0472">Membrane</keyword>
<comment type="similarity">
    <text evidence="1 4">Belongs to the UDP-glycosyltransferase family.</text>
</comment>
<evidence type="ECO:0000256" key="3">
    <source>
        <dbReference type="ARBA" id="ARBA00022679"/>
    </source>
</evidence>
<dbReference type="OrthoDB" id="5835829at2759"/>
<sequence length="523" mass="60033">MSSSSLVVLFFLLIGLANSHNILVFMPFGSHSHKATLIPLIQGLLERNHSVTFITNQESSDLRYHKMMYNLDEVIVSNLNYSMLDPESAEQNFFQLAAQQSILSQLKIFRHLSGQVNRVLDQTYNDAGVQSILRHGTFDLLLLSQVVSYAGYPLAWHFQCPFILSSPNVLMTDSAYLLGDSEHTEYVPFFLMAMTDKMNLVRRVINTAFTHLLNIFQDNFVFPRLQPSIEKYFPGAPSLIEMKANITAAFANTHPAFSYPRAYPPGVVELGGIHCRPAKPLPRHMEEFVSESGSAGFIVFGVGSIIPMDEMPRQMLDVFIRVFSRLPQRVVWQWRGINKPANLSDNILLVDWLPQQDLLGHEKCKLFLTHGGLLSTQEAIYHGVPVLGLPFISDQLLNMDKAVSDGYALQLRWNQIEDKLLYRTIRKLIYQDSFVENVRRRQILLHDQSESPLERGLYWTEYIARHGGAPHLQLGSRHLNRFQRSLIDVYLILAAIACLFIFAAWRCLRRFEFFIRFMKFDLF</sequence>
<dbReference type="Proteomes" id="UP000789390">
    <property type="component" value="Unassembled WGS sequence"/>
</dbReference>
<dbReference type="InterPro" id="IPR002213">
    <property type="entry name" value="UDP_glucos_trans"/>
</dbReference>
<dbReference type="EC" id="2.4.1.17" evidence="5"/>